<organism evidence="1">
    <name type="scientific">Tanacetum cinerariifolium</name>
    <name type="common">Dalmatian daisy</name>
    <name type="synonym">Chrysanthemum cinerariifolium</name>
    <dbReference type="NCBI Taxonomy" id="118510"/>
    <lineage>
        <taxon>Eukaryota</taxon>
        <taxon>Viridiplantae</taxon>
        <taxon>Streptophyta</taxon>
        <taxon>Embryophyta</taxon>
        <taxon>Tracheophyta</taxon>
        <taxon>Spermatophyta</taxon>
        <taxon>Magnoliopsida</taxon>
        <taxon>eudicotyledons</taxon>
        <taxon>Gunneridae</taxon>
        <taxon>Pentapetalae</taxon>
        <taxon>asterids</taxon>
        <taxon>campanulids</taxon>
        <taxon>Asterales</taxon>
        <taxon>Asteraceae</taxon>
        <taxon>Asteroideae</taxon>
        <taxon>Anthemideae</taxon>
        <taxon>Anthemidinae</taxon>
        <taxon>Tanacetum</taxon>
    </lineage>
</organism>
<accession>A0A6L2NMJ6</accession>
<evidence type="ECO:0000313" key="1">
    <source>
        <dbReference type="EMBL" id="GEU85784.1"/>
    </source>
</evidence>
<evidence type="ECO:0008006" key="2">
    <source>
        <dbReference type="Google" id="ProtNLM"/>
    </source>
</evidence>
<gene>
    <name evidence="1" type="ORF">Tci_057762</name>
</gene>
<dbReference type="AlphaFoldDB" id="A0A6L2NMJ6"/>
<proteinExistence type="predicted"/>
<reference evidence="1" key="1">
    <citation type="journal article" date="2019" name="Sci. Rep.">
        <title>Draft genome of Tanacetum cinerariifolium, the natural source of mosquito coil.</title>
        <authorList>
            <person name="Yamashiro T."/>
            <person name="Shiraishi A."/>
            <person name="Satake H."/>
            <person name="Nakayama K."/>
        </authorList>
    </citation>
    <scope>NUCLEOTIDE SEQUENCE</scope>
</reference>
<comment type="caution">
    <text evidence="1">The sequence shown here is derived from an EMBL/GenBank/DDBJ whole genome shotgun (WGS) entry which is preliminary data.</text>
</comment>
<name>A0A6L2NMJ6_TANCI</name>
<sequence>MDLDTLIYRRDEVSPAMILKKVIDYAFSHKVKHLDLWVDGVEGREWPVVLTGFVNSLISLRLQSCSKIDDEKRMFDDLMMFFSKVYSVKSLKVCKAIVHILSLFQEELVSRCPHFRDFKFDVEDLDRRTSKSTMRKTEFLELGYLGYERVLAP</sequence>
<protein>
    <recommendedName>
        <fullName evidence="2">FBD domain-containing protein</fullName>
    </recommendedName>
</protein>
<dbReference type="EMBL" id="BKCJ010009180">
    <property type="protein sequence ID" value="GEU85784.1"/>
    <property type="molecule type" value="Genomic_DNA"/>
</dbReference>